<evidence type="ECO:0000259" key="5">
    <source>
        <dbReference type="PROSITE" id="PS51918"/>
    </source>
</evidence>
<reference evidence="6 7" key="1">
    <citation type="submission" date="2023-07" db="EMBL/GenBank/DDBJ databases">
        <title>Genomic Encyclopedia of Type Strains, Phase IV (KMG-IV): sequencing the most valuable type-strain genomes for metagenomic binning, comparative biology and taxonomic classification.</title>
        <authorList>
            <person name="Goeker M."/>
        </authorList>
    </citation>
    <scope>NUCLEOTIDE SEQUENCE [LARGE SCALE GENOMIC DNA]</scope>
    <source>
        <strain evidence="6 7">DSM 16980</strain>
    </source>
</reference>
<evidence type="ECO:0000313" key="7">
    <source>
        <dbReference type="Proteomes" id="UP001239167"/>
    </source>
</evidence>
<keyword evidence="4" id="KW-0411">Iron-sulfur</keyword>
<dbReference type="InterPro" id="IPR058240">
    <property type="entry name" value="rSAM_sf"/>
</dbReference>
<gene>
    <name evidence="6" type="ORF">J2S01_000284</name>
</gene>
<dbReference type="PANTHER" id="PTHR11228">
    <property type="entry name" value="RADICAL SAM DOMAIN PROTEIN"/>
    <property type="match status" value="1"/>
</dbReference>
<dbReference type="Proteomes" id="UP001239167">
    <property type="component" value="Unassembled WGS sequence"/>
</dbReference>
<keyword evidence="2" id="KW-0479">Metal-binding</keyword>
<evidence type="ECO:0000256" key="1">
    <source>
        <dbReference type="ARBA" id="ARBA00022691"/>
    </source>
</evidence>
<evidence type="ECO:0000256" key="2">
    <source>
        <dbReference type="ARBA" id="ARBA00022723"/>
    </source>
</evidence>
<dbReference type="EMBL" id="JAUSUE010000001">
    <property type="protein sequence ID" value="MDQ0202599.1"/>
    <property type="molecule type" value="Genomic_DNA"/>
</dbReference>
<feature type="domain" description="Radical SAM core" evidence="5">
    <location>
        <begin position="150"/>
        <end position="380"/>
    </location>
</feature>
<evidence type="ECO:0000313" key="6">
    <source>
        <dbReference type="EMBL" id="MDQ0202599.1"/>
    </source>
</evidence>
<dbReference type="SUPFAM" id="SSF102114">
    <property type="entry name" value="Radical SAM enzymes"/>
    <property type="match status" value="1"/>
</dbReference>
<dbReference type="PROSITE" id="PS51918">
    <property type="entry name" value="RADICAL_SAM"/>
    <property type="match status" value="1"/>
</dbReference>
<dbReference type="CDD" id="cd21109">
    <property type="entry name" value="SPASM"/>
    <property type="match status" value="1"/>
</dbReference>
<dbReference type="InterPro" id="IPR050377">
    <property type="entry name" value="Radical_SAM_PqqE_MftC-like"/>
</dbReference>
<dbReference type="CDD" id="cd01335">
    <property type="entry name" value="Radical_SAM"/>
    <property type="match status" value="1"/>
</dbReference>
<dbReference type="SFLD" id="SFLDG01067">
    <property type="entry name" value="SPASM/twitch_domain_containing"/>
    <property type="match status" value="1"/>
</dbReference>
<organism evidence="6 7">
    <name type="scientific">Pectinatus haikarae</name>
    <dbReference type="NCBI Taxonomy" id="349096"/>
    <lineage>
        <taxon>Bacteria</taxon>
        <taxon>Bacillati</taxon>
        <taxon>Bacillota</taxon>
        <taxon>Negativicutes</taxon>
        <taxon>Selenomonadales</taxon>
        <taxon>Selenomonadaceae</taxon>
        <taxon>Pectinatus</taxon>
    </lineage>
</organism>
<keyword evidence="1" id="KW-0949">S-adenosyl-L-methionine</keyword>
<comment type="caution">
    <text evidence="6">The sequence shown here is derived from an EMBL/GenBank/DDBJ whole genome shotgun (WGS) entry which is preliminary data.</text>
</comment>
<dbReference type="Pfam" id="PF04055">
    <property type="entry name" value="Radical_SAM"/>
    <property type="match status" value="1"/>
</dbReference>
<dbReference type="InterPro" id="IPR013785">
    <property type="entry name" value="Aldolase_TIM"/>
</dbReference>
<dbReference type="InterPro" id="IPR023885">
    <property type="entry name" value="4Fe4S-binding_SPASM_dom"/>
</dbReference>
<dbReference type="InterPro" id="IPR007197">
    <property type="entry name" value="rSAM"/>
</dbReference>
<protein>
    <submittedName>
        <fullName evidence="6">MoaA/NifB/PqqE/SkfB family radical SAM enzyme</fullName>
    </submittedName>
</protein>
<evidence type="ECO:0000256" key="4">
    <source>
        <dbReference type="ARBA" id="ARBA00023014"/>
    </source>
</evidence>
<dbReference type="PANTHER" id="PTHR11228:SF7">
    <property type="entry name" value="PQQA PEPTIDE CYCLASE"/>
    <property type="match status" value="1"/>
</dbReference>
<accession>A0ABT9Y4C3</accession>
<keyword evidence="3" id="KW-0408">Iron</keyword>
<name>A0ABT9Y4C3_9FIRM</name>
<dbReference type="Gene3D" id="3.20.20.70">
    <property type="entry name" value="Aldolase class I"/>
    <property type="match status" value="1"/>
</dbReference>
<proteinExistence type="predicted"/>
<dbReference type="Pfam" id="PF13186">
    <property type="entry name" value="SPASM"/>
    <property type="match status" value="1"/>
</dbReference>
<dbReference type="SFLD" id="SFLDS00029">
    <property type="entry name" value="Radical_SAM"/>
    <property type="match status" value="1"/>
</dbReference>
<evidence type="ECO:0000256" key="3">
    <source>
        <dbReference type="ARBA" id="ARBA00023004"/>
    </source>
</evidence>
<dbReference type="RefSeq" id="WP_307222494.1">
    <property type="nucleotide sequence ID" value="NZ_CP116940.1"/>
</dbReference>
<keyword evidence="7" id="KW-1185">Reference proteome</keyword>
<sequence>MFGEVRLLKDDEIPNIIYKEGFYALETDHIRPFRWMKNNAKIFVNKYDHVKQWIKFEVGYTNKVPVTLTIDGKKKFEFKILNGWQKIGMPIENLIENEGWVSFQCDYVEDNKNDERNLSLMIGEIKIEEKDEHTYNSSLLAQEVFKFSRVKSKPTFLTYETVARCNLKCAMCAVDESLNKFTNDRKDNTEKTEPIYKELIPYSNKLQLHASGEVLMGNDFWRALNIAGPYSQKHSLEIEIFTNGLLLNAQNRKKILESALTDLVISVDAATKKTYRRIRGGNFTKLCENINNLVQENKKYNNKLRIAMACVLMRENIEELPDFIKLANALGVKTVSFWPLFSTGIDMPIKQRGDFVFYYKQQMLLYYPHLTTKKIDEGYETAEKLNIRVGLTPCFPKDYSGFKHDDIPYPIESREFDKYATRYQETNNYDKKSLSGEYVESYKECYLPWNTAFITTEGRFSPCLLLTYLGGIDSLAGKNFDDAWNSPLMQDLRQHIIEGKIHKLCDKAQCIFVNKKF</sequence>